<accession>A0A7I9YQE6</accession>
<name>A0A7I9YQE6_MYCBU</name>
<evidence type="ECO:0000313" key="2">
    <source>
        <dbReference type="EMBL" id="GFG90802.1"/>
    </source>
</evidence>
<dbReference type="Proteomes" id="UP000465360">
    <property type="component" value="Unassembled WGS sequence"/>
</dbReference>
<feature type="transmembrane region" description="Helical" evidence="1">
    <location>
        <begin position="100"/>
        <end position="117"/>
    </location>
</feature>
<gene>
    <name evidence="2" type="ORF">MBOU_28440</name>
</gene>
<keyword evidence="3" id="KW-1185">Reference proteome</keyword>
<proteinExistence type="predicted"/>
<evidence type="ECO:0000313" key="3">
    <source>
        <dbReference type="Proteomes" id="UP000465360"/>
    </source>
</evidence>
<sequence length="373" mass="41999">MEYFLMDHQDPEQRIAELEQLAERPRYAPPPQAGSGHPIVLRRFEASLPFWGSKWNGQKAMWLGYAGLALFFVPMFIISAQAAQSDSQIYEIVGATVRPLFLLLALLVSGGMAYSYWKRQRSKIIIDVTSDGLLVSSRPGEVFLFRHAQLGPWSFWQSMGSALHLQCGPNRFVLGGRDHRLSGGSTVAPTKDVDAWIWATEFDELLATAGLREESGTAEFASDQQGVNAPESGGRTRCALFPNPEMVSVQPFWAPWRVSRMAKSFMSPNQPSLAVDLGPNEMRVVDLTTNEVQASAWLTQVTVVPEFYLLLRPFIFMWFYRFFPYAYLKNLQWTSPVLVVYLPGLAPLSIGCRDYSGKDHLFLLTDVIVNRFS</sequence>
<evidence type="ECO:0000256" key="1">
    <source>
        <dbReference type="SAM" id="Phobius"/>
    </source>
</evidence>
<keyword evidence="1" id="KW-0812">Transmembrane</keyword>
<dbReference type="EMBL" id="BLKZ01000001">
    <property type="protein sequence ID" value="GFG90802.1"/>
    <property type="molecule type" value="Genomic_DNA"/>
</dbReference>
<keyword evidence="1" id="KW-0472">Membrane</keyword>
<dbReference type="AlphaFoldDB" id="A0A7I9YQE6"/>
<keyword evidence="1" id="KW-1133">Transmembrane helix</keyword>
<feature type="transmembrane region" description="Helical" evidence="1">
    <location>
        <begin position="62"/>
        <end position="80"/>
    </location>
</feature>
<organism evidence="2 3">
    <name type="scientific">Mycobacterium bourgelatii</name>
    <dbReference type="NCBI Taxonomy" id="1273442"/>
    <lineage>
        <taxon>Bacteria</taxon>
        <taxon>Bacillati</taxon>
        <taxon>Actinomycetota</taxon>
        <taxon>Actinomycetes</taxon>
        <taxon>Mycobacteriales</taxon>
        <taxon>Mycobacteriaceae</taxon>
        <taxon>Mycobacterium</taxon>
    </lineage>
</organism>
<protein>
    <submittedName>
        <fullName evidence="2">Uncharacterized protein</fullName>
    </submittedName>
</protein>
<reference evidence="2 3" key="1">
    <citation type="journal article" date="2019" name="Emerg. Microbes Infect.">
        <title>Comprehensive subspecies identification of 175 nontuberculous mycobacteria species based on 7547 genomic profiles.</title>
        <authorList>
            <person name="Matsumoto Y."/>
            <person name="Kinjo T."/>
            <person name="Motooka D."/>
            <person name="Nabeya D."/>
            <person name="Jung N."/>
            <person name="Uechi K."/>
            <person name="Horii T."/>
            <person name="Iida T."/>
            <person name="Fujita J."/>
            <person name="Nakamura S."/>
        </authorList>
    </citation>
    <scope>NUCLEOTIDE SEQUENCE [LARGE SCALE GENOMIC DNA]</scope>
    <source>
        <strain evidence="2 3">JCM 30725</strain>
    </source>
</reference>
<comment type="caution">
    <text evidence="2">The sequence shown here is derived from an EMBL/GenBank/DDBJ whole genome shotgun (WGS) entry which is preliminary data.</text>
</comment>